<dbReference type="EMBL" id="JADYXP020000019">
    <property type="protein sequence ID" value="KAL0104924.1"/>
    <property type="molecule type" value="Genomic_DNA"/>
</dbReference>
<comment type="similarity">
    <text evidence="3">Belongs to the peptidase M13 family.</text>
</comment>
<dbReference type="Gene3D" id="1.10.1380.10">
    <property type="entry name" value="Neutral endopeptidase , domain2"/>
    <property type="match status" value="1"/>
</dbReference>
<dbReference type="GO" id="GO:0004222">
    <property type="term" value="F:metalloendopeptidase activity"/>
    <property type="evidence" value="ECO:0007669"/>
    <property type="project" value="InterPro"/>
</dbReference>
<dbReference type="Gene3D" id="3.40.390.10">
    <property type="entry name" value="Collagenase (Catalytic Domain)"/>
    <property type="match status" value="1"/>
</dbReference>
<dbReference type="PROSITE" id="PS51885">
    <property type="entry name" value="NEPRILYSIN"/>
    <property type="match status" value="1"/>
</dbReference>
<protein>
    <recommendedName>
        <fullName evidence="14">Endothelin-converting enzyme 2</fullName>
    </recommendedName>
</protein>
<evidence type="ECO:0000256" key="1">
    <source>
        <dbReference type="ARBA" id="ARBA00001947"/>
    </source>
</evidence>
<dbReference type="GO" id="GO:0005886">
    <property type="term" value="C:plasma membrane"/>
    <property type="evidence" value="ECO:0007669"/>
    <property type="project" value="UniProtKB-SubCell"/>
</dbReference>
<dbReference type="GO" id="GO:0016485">
    <property type="term" value="P:protein processing"/>
    <property type="evidence" value="ECO:0007669"/>
    <property type="project" value="TreeGrafter"/>
</dbReference>
<keyword evidence="6" id="KW-0378">Hydrolase</keyword>
<dbReference type="PANTHER" id="PTHR11733">
    <property type="entry name" value="ZINC METALLOPROTEASE FAMILY M13 NEPRILYSIN-RELATED"/>
    <property type="match status" value="1"/>
</dbReference>
<dbReference type="GO" id="GO:0046872">
    <property type="term" value="F:metal ion binding"/>
    <property type="evidence" value="ECO:0007669"/>
    <property type="project" value="UniProtKB-KW"/>
</dbReference>
<keyword evidence="13" id="KW-1185">Reference proteome</keyword>
<evidence type="ECO:0000256" key="3">
    <source>
        <dbReference type="ARBA" id="ARBA00007357"/>
    </source>
</evidence>
<dbReference type="InterPro" id="IPR018497">
    <property type="entry name" value="Peptidase_M13_C"/>
</dbReference>
<evidence type="ECO:0000256" key="5">
    <source>
        <dbReference type="ARBA" id="ARBA00022723"/>
    </source>
</evidence>
<dbReference type="PANTHER" id="PTHR11733:SF240">
    <property type="entry name" value="GH14155P-RELATED"/>
    <property type="match status" value="1"/>
</dbReference>
<feature type="transmembrane region" description="Helical" evidence="9">
    <location>
        <begin position="26"/>
        <end position="44"/>
    </location>
</feature>
<feature type="domain" description="Peptidase M13 C-terminal" evidence="10">
    <location>
        <begin position="842"/>
        <end position="1043"/>
    </location>
</feature>
<name>A0AAW2ERC6_9HYME</name>
<evidence type="ECO:0000259" key="11">
    <source>
        <dbReference type="Pfam" id="PF05649"/>
    </source>
</evidence>
<comment type="cofactor">
    <cofactor evidence="1">
        <name>Zn(2+)</name>
        <dbReference type="ChEBI" id="CHEBI:29105"/>
    </cofactor>
</comment>
<dbReference type="InterPro" id="IPR042089">
    <property type="entry name" value="Peptidase_M13_dom_2"/>
</dbReference>
<comment type="subcellular location">
    <subcellularLocation>
        <location evidence="2">Cell membrane</location>
        <topology evidence="2">Single-pass type II membrane protein</topology>
    </subcellularLocation>
</comment>
<sequence>MPFCKTYQINNREEGKAAQRDQSYRSCIITLLIFFFMCLILIFACTPWKIQNERERNHYTEHELQHHYQERTNKTTITVLSTTEKIPTTILSRTLEPTKAIITSTDSGSTEDTHVITKDYSKKNVKGSRHFERYLKNTSGDEIPSTSISQENTKDYNTEKVFKNTDIKKKSSSFSTLSLDSVPNNNDTPSTSQNGTISTTTLKYVTTVDNYITLLTTLSLPNLKNNTINPDYSAKNNSENSQLKETSDNVISTSSIQLNLEENKDIKNSTTKYSKYEEFDAMEYKTILTNKNSIPYVSNYTNATIFYDNKTSPVVPIIHNVTNFMPIANIILSDENTNICETGHCKQIASRMLSYMNHSADPCDDFYEYACGGFEVNSQLVDEDLVRKSENYERIVSQMFKEKRENIHSTFETYYDSCMQYEKNVNLSKRVRMVNDMLRKIGKFYTLNTWPKNYGGFTKLFAELILHHSALLFDVVPEMDEYRPKSFTLKIGPSTYESPFKEEFEEDLCSNDKHETKRQYVDLKNLYNNYKRCKNDTSELMRSITKALTELDVFKNLNNNYLETNKQSEYIEKTVHVINSIIMQEYMLNFPSTSEIREAYLMNNYSKVSLKELQSNSAFIKWASLIYSLTEMNVMPDKSFIQVYFYDAFTKGLRKLEQYAKKDPMGLNNAIMGLYAHKLYHEFVLPKHDNLKDYCLRVATNLLQLEASSLYISSFSDHEITYMNNMIEKTFNKLKQTLSMKMQNAQWAIKEGREELLKKINGLKLALPVVSYFKNRDSLYNDYNISEIILCDNYFNNSMILLKRYRTLMYTELKRQVGDPKQVWTYYAMPFQSKARVIYPLNLIVIPYGIIDWSLLNKESLSFDYLLLATLGNLIAHQIAHHFDTNGIHYWNQTRNTRDSLMFENEFTDTHFDDYINCQKKNLYQEFMNMTLPFTNQIVFYKIPRLTLNERLSEIMGLRLAYDTLALMKSDAKGLPWIQLRIDQLFYLAYAQMYCTKIPLTSSYISLYESEDLPNRIRVFVSASNDELLAEAWNCPLGSQIAPIDICSAFPYIDTKET</sequence>
<reference evidence="12 13" key="1">
    <citation type="submission" date="2023-03" db="EMBL/GenBank/DDBJ databases">
        <title>High recombination rates correlate with genetic variation in Cardiocondyla obscurior ants.</title>
        <authorList>
            <person name="Errbii M."/>
        </authorList>
    </citation>
    <scope>NUCLEOTIDE SEQUENCE [LARGE SCALE GENOMIC DNA]</scope>
    <source>
        <strain evidence="12">Alpha-2009</strain>
        <tissue evidence="12">Whole body</tissue>
    </source>
</reference>
<evidence type="ECO:0000256" key="9">
    <source>
        <dbReference type="SAM" id="Phobius"/>
    </source>
</evidence>
<dbReference type="SUPFAM" id="SSF55486">
    <property type="entry name" value="Metalloproteases ('zincins'), catalytic domain"/>
    <property type="match status" value="1"/>
</dbReference>
<evidence type="ECO:0000259" key="10">
    <source>
        <dbReference type="Pfam" id="PF01431"/>
    </source>
</evidence>
<dbReference type="InterPro" id="IPR000718">
    <property type="entry name" value="Peptidase_M13"/>
</dbReference>
<evidence type="ECO:0008006" key="14">
    <source>
        <dbReference type="Google" id="ProtNLM"/>
    </source>
</evidence>
<proteinExistence type="inferred from homology"/>
<gene>
    <name evidence="12" type="ORF">PUN28_016520</name>
</gene>
<keyword evidence="9" id="KW-0472">Membrane</keyword>
<accession>A0AAW2ERC6</accession>
<evidence type="ECO:0000256" key="2">
    <source>
        <dbReference type="ARBA" id="ARBA00004401"/>
    </source>
</evidence>
<evidence type="ECO:0000256" key="8">
    <source>
        <dbReference type="ARBA" id="ARBA00023049"/>
    </source>
</evidence>
<evidence type="ECO:0000313" key="13">
    <source>
        <dbReference type="Proteomes" id="UP001430953"/>
    </source>
</evidence>
<dbReference type="InterPro" id="IPR008753">
    <property type="entry name" value="Peptidase_M13_N"/>
</dbReference>
<feature type="domain" description="Peptidase M13 N-terminal" evidence="11">
    <location>
        <begin position="362"/>
        <end position="764"/>
    </location>
</feature>
<keyword evidence="9" id="KW-0812">Transmembrane</keyword>
<keyword evidence="9" id="KW-1133">Transmembrane helix</keyword>
<dbReference type="AlphaFoldDB" id="A0AAW2ERC6"/>
<keyword evidence="4" id="KW-0645">Protease</keyword>
<comment type="caution">
    <text evidence="12">The sequence shown here is derived from an EMBL/GenBank/DDBJ whole genome shotgun (WGS) entry which is preliminary data.</text>
</comment>
<keyword evidence="7" id="KW-0862">Zinc</keyword>
<evidence type="ECO:0000256" key="6">
    <source>
        <dbReference type="ARBA" id="ARBA00022801"/>
    </source>
</evidence>
<dbReference type="Proteomes" id="UP001430953">
    <property type="component" value="Unassembled WGS sequence"/>
</dbReference>
<dbReference type="Pfam" id="PF05649">
    <property type="entry name" value="Peptidase_M13_N"/>
    <property type="match status" value="1"/>
</dbReference>
<keyword evidence="8" id="KW-0482">Metalloprotease</keyword>
<evidence type="ECO:0000256" key="7">
    <source>
        <dbReference type="ARBA" id="ARBA00022833"/>
    </source>
</evidence>
<evidence type="ECO:0000256" key="4">
    <source>
        <dbReference type="ARBA" id="ARBA00022670"/>
    </source>
</evidence>
<evidence type="ECO:0000313" key="12">
    <source>
        <dbReference type="EMBL" id="KAL0104924.1"/>
    </source>
</evidence>
<dbReference type="Pfam" id="PF01431">
    <property type="entry name" value="Peptidase_M13"/>
    <property type="match status" value="1"/>
</dbReference>
<keyword evidence="5" id="KW-0479">Metal-binding</keyword>
<organism evidence="12 13">
    <name type="scientific">Cardiocondyla obscurior</name>
    <dbReference type="NCBI Taxonomy" id="286306"/>
    <lineage>
        <taxon>Eukaryota</taxon>
        <taxon>Metazoa</taxon>
        <taxon>Ecdysozoa</taxon>
        <taxon>Arthropoda</taxon>
        <taxon>Hexapoda</taxon>
        <taxon>Insecta</taxon>
        <taxon>Pterygota</taxon>
        <taxon>Neoptera</taxon>
        <taxon>Endopterygota</taxon>
        <taxon>Hymenoptera</taxon>
        <taxon>Apocrita</taxon>
        <taxon>Aculeata</taxon>
        <taxon>Formicoidea</taxon>
        <taxon>Formicidae</taxon>
        <taxon>Myrmicinae</taxon>
        <taxon>Cardiocondyla</taxon>
    </lineage>
</organism>
<dbReference type="InterPro" id="IPR024079">
    <property type="entry name" value="MetalloPept_cat_dom_sf"/>
</dbReference>